<dbReference type="AlphaFoldDB" id="A0A2I0L4K0"/>
<name>A0A2I0L4K0_PUNGR</name>
<evidence type="ECO:0000313" key="2">
    <source>
        <dbReference type="EMBL" id="PKI75066.1"/>
    </source>
</evidence>
<feature type="compositionally biased region" description="Polar residues" evidence="1">
    <location>
        <begin position="103"/>
        <end position="114"/>
    </location>
</feature>
<accession>A0A2I0L4K0</accession>
<evidence type="ECO:0000256" key="1">
    <source>
        <dbReference type="SAM" id="MobiDB-lite"/>
    </source>
</evidence>
<dbReference type="EMBL" id="PGOL01000186">
    <property type="protein sequence ID" value="PKI75066.1"/>
    <property type="molecule type" value="Genomic_DNA"/>
</dbReference>
<feature type="region of interest" description="Disordered" evidence="1">
    <location>
        <begin position="103"/>
        <end position="167"/>
    </location>
</feature>
<reference evidence="2 3" key="1">
    <citation type="submission" date="2017-11" db="EMBL/GenBank/DDBJ databases">
        <title>De-novo sequencing of pomegranate (Punica granatum L.) genome.</title>
        <authorList>
            <person name="Akparov Z."/>
            <person name="Amiraslanov A."/>
            <person name="Hajiyeva S."/>
            <person name="Abbasov M."/>
            <person name="Kaur K."/>
            <person name="Hamwieh A."/>
            <person name="Solovyev V."/>
            <person name="Salamov A."/>
            <person name="Braich B."/>
            <person name="Kosarev P."/>
            <person name="Mahmoud A."/>
            <person name="Hajiyev E."/>
            <person name="Babayeva S."/>
            <person name="Izzatullayeva V."/>
            <person name="Mammadov A."/>
            <person name="Mammadov A."/>
            <person name="Sharifova S."/>
            <person name="Ojaghi J."/>
            <person name="Eynullazada K."/>
            <person name="Bayramov B."/>
            <person name="Abdulazimova A."/>
            <person name="Shahmuradov I."/>
        </authorList>
    </citation>
    <scope>NUCLEOTIDE SEQUENCE [LARGE SCALE GENOMIC DNA]</scope>
    <source>
        <strain evidence="3">cv. AG2017</strain>
        <tissue evidence="2">Leaf</tissue>
    </source>
</reference>
<proteinExistence type="predicted"/>
<dbReference type="Proteomes" id="UP000233551">
    <property type="component" value="Unassembled WGS sequence"/>
</dbReference>
<comment type="caution">
    <text evidence="2">The sequence shown here is derived from an EMBL/GenBank/DDBJ whole genome shotgun (WGS) entry which is preliminary data.</text>
</comment>
<sequence length="167" mass="18548">MAGGFALTHSLGQRLGMYGNLITTQQQEVYSMPEPQVIYSELVPFMSKLTQLLRFYINKGKLIEISTNIRIMWLVTTEGGGMLTIMVFRIVIRIVESYDSTIQRGSYDSNSGGDSENPKSEVNRAVNRNQADSAISDSAQTRAKPRPHSGTRVKGRPESGQSPAHWP</sequence>
<gene>
    <name evidence="2" type="ORF">CRG98_004540</name>
</gene>
<protein>
    <submittedName>
        <fullName evidence="2">Uncharacterized protein</fullName>
    </submittedName>
</protein>
<organism evidence="2 3">
    <name type="scientific">Punica granatum</name>
    <name type="common">Pomegranate</name>
    <dbReference type="NCBI Taxonomy" id="22663"/>
    <lineage>
        <taxon>Eukaryota</taxon>
        <taxon>Viridiplantae</taxon>
        <taxon>Streptophyta</taxon>
        <taxon>Embryophyta</taxon>
        <taxon>Tracheophyta</taxon>
        <taxon>Spermatophyta</taxon>
        <taxon>Magnoliopsida</taxon>
        <taxon>eudicotyledons</taxon>
        <taxon>Gunneridae</taxon>
        <taxon>Pentapetalae</taxon>
        <taxon>rosids</taxon>
        <taxon>malvids</taxon>
        <taxon>Myrtales</taxon>
        <taxon>Lythraceae</taxon>
        <taxon>Punica</taxon>
    </lineage>
</organism>
<feature type="compositionally biased region" description="Polar residues" evidence="1">
    <location>
        <begin position="126"/>
        <end position="141"/>
    </location>
</feature>
<feature type="compositionally biased region" description="Basic residues" evidence="1">
    <location>
        <begin position="143"/>
        <end position="154"/>
    </location>
</feature>
<keyword evidence="3" id="KW-1185">Reference proteome</keyword>
<evidence type="ECO:0000313" key="3">
    <source>
        <dbReference type="Proteomes" id="UP000233551"/>
    </source>
</evidence>